<gene>
    <name evidence="2" type="ORF">GPUH_LOCUS14434</name>
</gene>
<dbReference type="PROSITE" id="PS00660">
    <property type="entry name" value="FERM_1"/>
    <property type="match status" value="1"/>
</dbReference>
<dbReference type="SUPFAM" id="SSF47031">
    <property type="entry name" value="Second domain of FERM"/>
    <property type="match status" value="1"/>
</dbReference>
<dbReference type="GO" id="GO:0005178">
    <property type="term" value="F:integrin binding"/>
    <property type="evidence" value="ECO:0007669"/>
    <property type="project" value="TreeGrafter"/>
</dbReference>
<dbReference type="EMBL" id="UYRT01081257">
    <property type="protein sequence ID" value="VDN24157.1"/>
    <property type="molecule type" value="Genomic_DNA"/>
</dbReference>
<dbReference type="Pfam" id="PF16511">
    <property type="entry name" value="FERM_f0"/>
    <property type="match status" value="1"/>
</dbReference>
<dbReference type="InterPro" id="IPR002404">
    <property type="entry name" value="IRS_PTB"/>
</dbReference>
<dbReference type="SUPFAM" id="SSF54236">
    <property type="entry name" value="Ubiquitin-like"/>
    <property type="match status" value="1"/>
</dbReference>
<dbReference type="GO" id="GO:0005737">
    <property type="term" value="C:cytoplasm"/>
    <property type="evidence" value="ECO:0007669"/>
    <property type="project" value="TreeGrafter"/>
</dbReference>
<dbReference type="SMART" id="SM01244">
    <property type="entry name" value="IRS"/>
    <property type="match status" value="1"/>
</dbReference>
<protein>
    <submittedName>
        <fullName evidence="4">FERM domain-containing protein</fullName>
    </submittedName>
</protein>
<dbReference type="InterPro" id="IPR032425">
    <property type="entry name" value="FERM_f0"/>
</dbReference>
<dbReference type="PROSITE" id="PS50057">
    <property type="entry name" value="FERM_3"/>
    <property type="match status" value="1"/>
</dbReference>
<dbReference type="GO" id="GO:0005200">
    <property type="term" value="F:structural constituent of cytoskeleton"/>
    <property type="evidence" value="ECO:0007669"/>
    <property type="project" value="InterPro"/>
</dbReference>
<dbReference type="Gene3D" id="2.30.29.30">
    <property type="entry name" value="Pleckstrin-homology domain (PH domain)/Phosphotyrosine-binding domain (PTB)"/>
    <property type="match status" value="2"/>
</dbReference>
<dbReference type="InterPro" id="IPR000299">
    <property type="entry name" value="FERM_domain"/>
</dbReference>
<dbReference type="SMART" id="SM00295">
    <property type="entry name" value="B41"/>
    <property type="match status" value="1"/>
</dbReference>
<dbReference type="Gene3D" id="1.20.1420.10">
    <property type="entry name" value="Talin, central domain"/>
    <property type="match status" value="1"/>
</dbReference>
<dbReference type="CDD" id="cd14473">
    <property type="entry name" value="FERM_B-lobe"/>
    <property type="match status" value="1"/>
</dbReference>
<feature type="domain" description="FERM" evidence="1">
    <location>
        <begin position="57"/>
        <end position="396"/>
    </location>
</feature>
<reference evidence="4" key="1">
    <citation type="submission" date="2016-06" db="UniProtKB">
        <authorList>
            <consortium name="WormBaseParasite"/>
        </authorList>
    </citation>
    <scope>IDENTIFICATION</scope>
</reference>
<dbReference type="InterPro" id="IPR019749">
    <property type="entry name" value="Band_41_domain"/>
</dbReference>
<dbReference type="Pfam" id="PF02174">
    <property type="entry name" value="IRS"/>
    <property type="match status" value="1"/>
</dbReference>
<dbReference type="PANTHER" id="PTHR19981">
    <property type="entry name" value="TALIN"/>
    <property type="match status" value="1"/>
</dbReference>
<evidence type="ECO:0000313" key="3">
    <source>
        <dbReference type="Proteomes" id="UP000271098"/>
    </source>
</evidence>
<dbReference type="GO" id="GO:0005925">
    <property type="term" value="C:focal adhesion"/>
    <property type="evidence" value="ECO:0007669"/>
    <property type="project" value="InterPro"/>
</dbReference>
<dbReference type="CDD" id="cd17090">
    <property type="entry name" value="FERM_F1_TLN"/>
    <property type="match status" value="1"/>
</dbReference>
<dbReference type="Pfam" id="PF00373">
    <property type="entry name" value="FERM_M"/>
    <property type="match status" value="1"/>
</dbReference>
<dbReference type="InterPro" id="IPR029071">
    <property type="entry name" value="Ubiquitin-like_domsf"/>
</dbReference>
<dbReference type="FunFam" id="1.20.80.10:FF:000007">
    <property type="entry name" value="Talin 2"/>
    <property type="match status" value="1"/>
</dbReference>
<dbReference type="GO" id="GO:0005886">
    <property type="term" value="C:plasma membrane"/>
    <property type="evidence" value="ECO:0007669"/>
    <property type="project" value="TreeGrafter"/>
</dbReference>
<dbReference type="InterPro" id="IPR011993">
    <property type="entry name" value="PH-like_dom_sf"/>
</dbReference>
<dbReference type="InterPro" id="IPR015224">
    <property type="entry name" value="Talin_cent"/>
</dbReference>
<dbReference type="PROSITE" id="PS00661">
    <property type="entry name" value="FERM_2"/>
    <property type="match status" value="1"/>
</dbReference>
<dbReference type="GO" id="GO:0098609">
    <property type="term" value="P:cell-cell adhesion"/>
    <property type="evidence" value="ECO:0007669"/>
    <property type="project" value="TreeGrafter"/>
</dbReference>
<dbReference type="SUPFAM" id="SSF109880">
    <property type="entry name" value="A middle domain of Talin 1"/>
    <property type="match status" value="1"/>
</dbReference>
<dbReference type="PANTHER" id="PTHR19981:SF1">
    <property type="entry name" value="RHEA, ISOFORM B"/>
    <property type="match status" value="1"/>
</dbReference>
<dbReference type="InterPro" id="IPR014352">
    <property type="entry name" value="FERM/acyl-CoA-bd_prot_sf"/>
</dbReference>
<dbReference type="InterPro" id="IPR035963">
    <property type="entry name" value="FERM_2"/>
</dbReference>
<dbReference type="SUPFAM" id="SSF50729">
    <property type="entry name" value="PH domain-like"/>
    <property type="match status" value="1"/>
</dbReference>
<accession>A0A183E0E3</accession>
<dbReference type="InterPro" id="IPR019747">
    <property type="entry name" value="FERM_CS"/>
</dbReference>
<dbReference type="Proteomes" id="UP000271098">
    <property type="component" value="Unassembled WGS sequence"/>
</dbReference>
<dbReference type="GO" id="GO:0001726">
    <property type="term" value="C:ruffle"/>
    <property type="evidence" value="ECO:0007669"/>
    <property type="project" value="InterPro"/>
</dbReference>
<dbReference type="OrthoDB" id="5845093at2759"/>
<dbReference type="InterPro" id="IPR036476">
    <property type="entry name" value="Talin_cent_sf"/>
</dbReference>
<reference evidence="2 3" key="2">
    <citation type="submission" date="2018-11" db="EMBL/GenBank/DDBJ databases">
        <authorList>
            <consortium name="Pathogen Informatics"/>
        </authorList>
    </citation>
    <scope>NUCLEOTIDE SEQUENCE [LARGE SCALE GENOMIC DNA]</scope>
</reference>
<dbReference type="Pfam" id="PF21989">
    <property type="entry name" value="RA_2"/>
    <property type="match status" value="1"/>
</dbReference>
<evidence type="ECO:0000259" key="1">
    <source>
        <dbReference type="PROSITE" id="PS50057"/>
    </source>
</evidence>
<dbReference type="CDD" id="cd10569">
    <property type="entry name" value="FERM_C_Talin"/>
    <property type="match status" value="1"/>
</dbReference>
<sequence length="621" mass="69743">MGVLSLNVVWSPMGDEQSQMKKTMQFESTTLVFDACKIIREKLSGNNLNLEYKKKIRPLKVRMLDGAVKTVMVDESQPVGEIMVVVCSKIGISNHEEYSLVRQPSDQDWRSTLTLKEEKRGRSEDRGLGFGTLGRNKERKMEQLRAKLHTDEELLWLDHGKTLREQSIADDETLILRRKFFFSDTNVDCRDPVQLNLLYEQCKMGVLQGNHPVTRDMACNLAALQCQIQYGDLQDHRQRTNFLDLRELLPKEYAKSKDNEKRIMDGYRELAGKSELDAKSKYVHLCRSLLTYGVTFFVVKEKMKGKNKLVPRLLGVNKECVMRVDEKTKEDFGDYQDGYYSVQTADGEKIAQLIAGYIDIILRKKRTRDHVGIEGDEGSTMLEDVVAPARATLVAHGQIGEGFAQEGGVAIPGVLRTPGAFPTAQRAALNGAQYGAVSGQILQQQMAKGQRPRVVDSQERAQRALIGTIEASIRAVEAAEEEMEKPVQIELPRFTDDPTSRRWVETKVEVEKQKVGDQLAQMGAATAQVVQMTAVVDEVDSKVGTAIATIGSNMPEMGRGVRELAALMPDEQRRGMAFPGVYFFESGASGNVISIYFECCEKRRSFILYSRLGFFLNRGPS</sequence>
<dbReference type="WBParaSite" id="GPUH_0001445301-mRNA-1">
    <property type="protein sequence ID" value="GPUH_0001445301-mRNA-1"/>
    <property type="gene ID" value="GPUH_0001445301"/>
</dbReference>
<dbReference type="Gene3D" id="1.20.80.10">
    <property type="match status" value="1"/>
</dbReference>
<dbReference type="Gene3D" id="3.10.20.90">
    <property type="entry name" value="Phosphatidylinositol 3-kinase Catalytic Subunit, Chain A, domain 1"/>
    <property type="match status" value="2"/>
</dbReference>
<dbReference type="GO" id="GO:0030036">
    <property type="term" value="P:actin cytoskeleton organization"/>
    <property type="evidence" value="ECO:0007669"/>
    <property type="project" value="TreeGrafter"/>
</dbReference>
<evidence type="ECO:0000313" key="4">
    <source>
        <dbReference type="WBParaSite" id="GPUH_0001445301-mRNA-1"/>
    </source>
</evidence>
<name>A0A183E0E3_9BILA</name>
<dbReference type="AlphaFoldDB" id="A0A183E0E3"/>
<keyword evidence="3" id="KW-1185">Reference proteome</keyword>
<organism evidence="4">
    <name type="scientific">Gongylonema pulchrum</name>
    <dbReference type="NCBI Taxonomy" id="637853"/>
    <lineage>
        <taxon>Eukaryota</taxon>
        <taxon>Metazoa</taxon>
        <taxon>Ecdysozoa</taxon>
        <taxon>Nematoda</taxon>
        <taxon>Chromadorea</taxon>
        <taxon>Rhabditida</taxon>
        <taxon>Spirurina</taxon>
        <taxon>Spiruromorpha</taxon>
        <taxon>Spiruroidea</taxon>
        <taxon>Gongylonematidae</taxon>
        <taxon>Gongylonema</taxon>
    </lineage>
</organism>
<dbReference type="Pfam" id="PF09141">
    <property type="entry name" value="Talin_middle"/>
    <property type="match status" value="1"/>
</dbReference>
<proteinExistence type="predicted"/>
<evidence type="ECO:0000313" key="2">
    <source>
        <dbReference type="EMBL" id="VDN24157.1"/>
    </source>
</evidence>
<dbReference type="InterPro" id="IPR019748">
    <property type="entry name" value="FERM_central"/>
</dbReference>